<evidence type="ECO:0000313" key="3">
    <source>
        <dbReference type="Proteomes" id="UP000184731"/>
    </source>
</evidence>
<proteinExistence type="predicted"/>
<dbReference type="PANTHER" id="PTHR37524:SF2">
    <property type="entry name" value="RIBOSOMAL RNA METHYLTRANSFERASE FTSJ DOMAIN-CONTAINING PROTEIN"/>
    <property type="match status" value="1"/>
</dbReference>
<accession>A0A1L4CYP7</accession>
<name>A0A1L4CYP7_9BACT</name>
<dbReference type="Proteomes" id="UP000184731">
    <property type="component" value="Chromosome"/>
</dbReference>
<dbReference type="GO" id="GO:0032259">
    <property type="term" value="P:methylation"/>
    <property type="evidence" value="ECO:0007669"/>
    <property type="project" value="InterPro"/>
</dbReference>
<dbReference type="Pfam" id="PF01728">
    <property type="entry name" value="FtsJ"/>
    <property type="match status" value="1"/>
</dbReference>
<dbReference type="AlphaFoldDB" id="A0A1L4CYP7"/>
<evidence type="ECO:0000259" key="1">
    <source>
        <dbReference type="Pfam" id="PF01728"/>
    </source>
</evidence>
<organism evidence="2 3">
    <name type="scientific">Silvanigrella aquatica</name>
    <dbReference type="NCBI Taxonomy" id="1915309"/>
    <lineage>
        <taxon>Bacteria</taxon>
        <taxon>Pseudomonadati</taxon>
        <taxon>Bdellovibrionota</taxon>
        <taxon>Oligoflexia</taxon>
        <taxon>Silvanigrellales</taxon>
        <taxon>Silvanigrellaceae</taxon>
        <taxon>Silvanigrella</taxon>
    </lineage>
</organism>
<dbReference type="GO" id="GO:0008168">
    <property type="term" value="F:methyltransferase activity"/>
    <property type="evidence" value="ECO:0007669"/>
    <property type="project" value="InterPro"/>
</dbReference>
<dbReference type="PANTHER" id="PTHR37524">
    <property type="entry name" value="RIBOSOMAL RNA LARGE SUBUNIT METHYLTRANSFERASE M"/>
    <property type="match status" value="1"/>
</dbReference>
<dbReference type="KEGG" id="saqi:AXG55_03825"/>
<reference evidence="2 3" key="1">
    <citation type="submission" date="2016-10" db="EMBL/GenBank/DDBJ databases">
        <title>Silvanigrella aquatica sp. nov., isolated from a freshwater lake located in the Black Forest, Germany, description of Silvanigrellaceae fam. nov., Silvanigrellales ord. nov., reclassification of the order Bdellovibrionales in the class Oligoflexia, reclassification of the families Bacteriovoracaceae and Halobacteriovoraceae in the new order Bacteriovoracales ord. nov., and reclassification of the family Pseudobacteriovoracaceae in the order Oligoflexiales.</title>
        <authorList>
            <person name="Hahn M.W."/>
            <person name="Schmidt J."/>
            <person name="Koll U."/>
            <person name="Rohde M."/>
            <person name="Verbag S."/>
            <person name="Pitt A."/>
            <person name="Nakai R."/>
            <person name="Naganuma T."/>
            <person name="Lang E."/>
        </authorList>
    </citation>
    <scope>NUCLEOTIDE SEQUENCE [LARGE SCALE GENOMIC DNA]</scope>
    <source>
        <strain evidence="2 3">MWH-Nonnen-W8red</strain>
    </source>
</reference>
<keyword evidence="3" id="KW-1185">Reference proteome</keyword>
<feature type="domain" description="Ribosomal RNA methyltransferase FtsJ" evidence="1">
    <location>
        <begin position="194"/>
        <end position="290"/>
    </location>
</feature>
<protein>
    <recommendedName>
        <fullName evidence="1">Ribosomal RNA methyltransferase FtsJ domain-containing protein</fullName>
    </recommendedName>
</protein>
<dbReference type="STRING" id="1915309.AXG55_03825"/>
<evidence type="ECO:0000313" key="2">
    <source>
        <dbReference type="EMBL" id="APJ03083.1"/>
    </source>
</evidence>
<gene>
    <name evidence="2" type="ORF">AXG55_03825</name>
</gene>
<dbReference type="InterPro" id="IPR029063">
    <property type="entry name" value="SAM-dependent_MTases_sf"/>
</dbReference>
<dbReference type="InterPro" id="IPR002877">
    <property type="entry name" value="RNA_MeTrfase_FtsJ_dom"/>
</dbReference>
<dbReference type="CDD" id="cd02440">
    <property type="entry name" value="AdoMet_MTases"/>
    <property type="match status" value="1"/>
</dbReference>
<dbReference type="SUPFAM" id="SSF53335">
    <property type="entry name" value="S-adenosyl-L-methionine-dependent methyltransferases"/>
    <property type="match status" value="1"/>
</dbReference>
<dbReference type="Gene3D" id="3.40.50.150">
    <property type="entry name" value="Vaccinia Virus protein VP39"/>
    <property type="match status" value="1"/>
</dbReference>
<dbReference type="EMBL" id="CP017834">
    <property type="protein sequence ID" value="APJ03083.1"/>
    <property type="molecule type" value="Genomic_DNA"/>
</dbReference>
<sequence>MNMHKNEANLWLTHVSKDFFPIWKERIAKFGGTEFKSLGHNFYSVLLDKSFTKENKTETIFSRYWLPVQYMWPTKSTQSGYIEKCAQGVAAKFSDHKFTNVVVFSLDRKDQSLASNLRGRLLQVVKDKITKVTSPKLLTEWTKKPNMQPARNTTLVVAISEKCTWAGITTPQEAGSYFAGGRRYIGVSNEKIASRAAAKFVESLENLQLNDINLSQAKKWLELGAAPGGITHELSERQCEIWAVDKADLDKNLLKKQNVHFYKMDARDFKERIHVDSIFCDLNGPSPLSADICADKSVYLNKNGIIIYTFKIHSVEKFNDDFEYIVNSFKNKACKFLYAYHLYNNKQEITLFFKKQ</sequence>
<dbReference type="RefSeq" id="WP_233231358.1">
    <property type="nucleotide sequence ID" value="NZ_CP017834.1"/>
</dbReference>